<dbReference type="Proteomes" id="UP000324222">
    <property type="component" value="Unassembled WGS sequence"/>
</dbReference>
<reference evidence="1 2" key="1">
    <citation type="submission" date="2019-05" db="EMBL/GenBank/DDBJ databases">
        <title>Another draft genome of Portunus trituberculatus and its Hox gene families provides insights of decapod evolution.</title>
        <authorList>
            <person name="Jeong J.-H."/>
            <person name="Song I."/>
            <person name="Kim S."/>
            <person name="Choi T."/>
            <person name="Kim D."/>
            <person name="Ryu S."/>
            <person name="Kim W."/>
        </authorList>
    </citation>
    <scope>NUCLEOTIDE SEQUENCE [LARGE SCALE GENOMIC DNA]</scope>
    <source>
        <tissue evidence="1">Muscle</tissue>
    </source>
</reference>
<proteinExistence type="predicted"/>
<accession>A0A5B7GM54</accession>
<evidence type="ECO:0000313" key="2">
    <source>
        <dbReference type="Proteomes" id="UP000324222"/>
    </source>
</evidence>
<organism evidence="1 2">
    <name type="scientific">Portunus trituberculatus</name>
    <name type="common">Swimming crab</name>
    <name type="synonym">Neptunus trituberculatus</name>
    <dbReference type="NCBI Taxonomy" id="210409"/>
    <lineage>
        <taxon>Eukaryota</taxon>
        <taxon>Metazoa</taxon>
        <taxon>Ecdysozoa</taxon>
        <taxon>Arthropoda</taxon>
        <taxon>Crustacea</taxon>
        <taxon>Multicrustacea</taxon>
        <taxon>Malacostraca</taxon>
        <taxon>Eumalacostraca</taxon>
        <taxon>Eucarida</taxon>
        <taxon>Decapoda</taxon>
        <taxon>Pleocyemata</taxon>
        <taxon>Brachyura</taxon>
        <taxon>Eubrachyura</taxon>
        <taxon>Portunoidea</taxon>
        <taxon>Portunidae</taxon>
        <taxon>Portuninae</taxon>
        <taxon>Portunus</taxon>
    </lineage>
</organism>
<dbReference type="AlphaFoldDB" id="A0A5B7GM54"/>
<sequence>MLESMALRPSPSVPSSRMGMEASISLRPSALQLTRPTCRPLTPSKHLPPHNFAAISCPGLVSAENRWGNVLVEAWAMQTVLATAPRSIVTSTLLTASKYTTYAALSSLKWRVWEKEF</sequence>
<name>A0A5B7GM54_PORTR</name>
<protein>
    <submittedName>
        <fullName evidence="1">Uncharacterized protein</fullName>
    </submittedName>
</protein>
<comment type="caution">
    <text evidence="1">The sequence shown here is derived from an EMBL/GenBank/DDBJ whole genome shotgun (WGS) entry which is preliminary data.</text>
</comment>
<dbReference type="EMBL" id="VSRR010017117">
    <property type="protein sequence ID" value="MPC60042.1"/>
    <property type="molecule type" value="Genomic_DNA"/>
</dbReference>
<keyword evidence="2" id="KW-1185">Reference proteome</keyword>
<evidence type="ECO:0000313" key="1">
    <source>
        <dbReference type="EMBL" id="MPC60042.1"/>
    </source>
</evidence>
<gene>
    <name evidence="1" type="ORF">E2C01_054077</name>
</gene>